<dbReference type="AlphaFoldDB" id="C9LVF5"/>
<gene>
    <name evidence="1" type="ORF">SELSPUOL_01448</name>
</gene>
<sequence length="53" mass="6369">MPEEGERTRSDTALRPFFVFVSDQYAHLRKKTMIRYKNRRVSTRISIPRREAA</sequence>
<reference evidence="1 2" key="1">
    <citation type="submission" date="2009-09" db="EMBL/GenBank/DDBJ databases">
        <authorList>
            <person name="Weinstock G."/>
            <person name="Sodergren E."/>
            <person name="Clifton S."/>
            <person name="Fulton L."/>
            <person name="Fulton B."/>
            <person name="Courtney L."/>
            <person name="Fronick C."/>
            <person name="Harrison M."/>
            <person name="Strong C."/>
            <person name="Farmer C."/>
            <person name="Delahaunty K."/>
            <person name="Markovic C."/>
            <person name="Hall O."/>
            <person name="Minx P."/>
            <person name="Tomlinson C."/>
            <person name="Mitreva M."/>
            <person name="Nelson J."/>
            <person name="Hou S."/>
            <person name="Wollam A."/>
            <person name="Pepin K.H."/>
            <person name="Johnson M."/>
            <person name="Bhonagiri V."/>
            <person name="Nash W.E."/>
            <person name="Warren W."/>
            <person name="Chinwalla A."/>
            <person name="Mardis E.R."/>
            <person name="Wilson R.K."/>
        </authorList>
    </citation>
    <scope>NUCLEOTIDE SEQUENCE [LARGE SCALE GENOMIC DNA]</scope>
    <source>
        <strain evidence="2">ATCC 35185 / DSM 20758 / VPI D19B-28</strain>
    </source>
</reference>
<dbReference type="EMBL" id="ACKP02000027">
    <property type="protein sequence ID" value="EEX77118.1"/>
    <property type="molecule type" value="Genomic_DNA"/>
</dbReference>
<evidence type="ECO:0000313" key="1">
    <source>
        <dbReference type="EMBL" id="EEX77118.1"/>
    </source>
</evidence>
<dbReference type="Proteomes" id="UP000003505">
    <property type="component" value="Unassembled WGS sequence"/>
</dbReference>
<evidence type="ECO:0000313" key="2">
    <source>
        <dbReference type="Proteomes" id="UP000003505"/>
    </source>
</evidence>
<name>C9LVF5_SELS3</name>
<organism evidence="1 2">
    <name type="scientific">Selenomonas sputigena (strain ATCC 35185 / DSM 20758 / CCUG 44933 / VPI D19B-28)</name>
    <dbReference type="NCBI Taxonomy" id="546271"/>
    <lineage>
        <taxon>Bacteria</taxon>
        <taxon>Bacillati</taxon>
        <taxon>Bacillota</taxon>
        <taxon>Negativicutes</taxon>
        <taxon>Selenomonadales</taxon>
        <taxon>Selenomonadaceae</taxon>
        <taxon>Selenomonas</taxon>
    </lineage>
</organism>
<protein>
    <submittedName>
        <fullName evidence="1">Uncharacterized protein</fullName>
    </submittedName>
</protein>
<comment type="caution">
    <text evidence="1">The sequence shown here is derived from an EMBL/GenBank/DDBJ whole genome shotgun (WGS) entry which is preliminary data.</text>
</comment>
<accession>C9LVF5</accession>
<proteinExistence type="predicted"/>